<name>A0ABN9QK42_9DINO</name>
<feature type="compositionally biased region" description="Basic residues" evidence="1">
    <location>
        <begin position="1"/>
        <end position="16"/>
    </location>
</feature>
<comment type="caution">
    <text evidence="2">The sequence shown here is derived from an EMBL/GenBank/DDBJ whole genome shotgun (WGS) entry which is preliminary data.</text>
</comment>
<evidence type="ECO:0000313" key="2">
    <source>
        <dbReference type="EMBL" id="CAK0806419.1"/>
    </source>
</evidence>
<dbReference type="EMBL" id="CAUYUJ010003710">
    <property type="protein sequence ID" value="CAK0806419.1"/>
    <property type="molecule type" value="Genomic_DNA"/>
</dbReference>
<accession>A0ABN9QK42</accession>
<feature type="non-terminal residue" evidence="2">
    <location>
        <position position="124"/>
    </location>
</feature>
<evidence type="ECO:0000313" key="3">
    <source>
        <dbReference type="Proteomes" id="UP001189429"/>
    </source>
</evidence>
<sequence>RRRGGARWPRDRRRQLRGPVRSGGHRSHRWRPAGGASSPPGRHDRVPRVRLRQQLQWFHGRVDRDRLHRQRARAGCRRGGPSVPADDGRVHPDRHGHEGPSLVGEAYGKGREAIRHSLRLGAPR</sequence>
<feature type="non-terminal residue" evidence="2">
    <location>
        <position position="1"/>
    </location>
</feature>
<reference evidence="2" key="1">
    <citation type="submission" date="2023-10" db="EMBL/GenBank/DDBJ databases">
        <authorList>
            <person name="Chen Y."/>
            <person name="Shah S."/>
            <person name="Dougan E. K."/>
            <person name="Thang M."/>
            <person name="Chan C."/>
        </authorList>
    </citation>
    <scope>NUCLEOTIDE SEQUENCE [LARGE SCALE GENOMIC DNA]</scope>
</reference>
<dbReference type="Proteomes" id="UP001189429">
    <property type="component" value="Unassembled WGS sequence"/>
</dbReference>
<feature type="compositionally biased region" description="Basic and acidic residues" evidence="1">
    <location>
        <begin position="86"/>
        <end position="98"/>
    </location>
</feature>
<feature type="region of interest" description="Disordered" evidence="1">
    <location>
        <begin position="62"/>
        <end position="110"/>
    </location>
</feature>
<evidence type="ECO:0000256" key="1">
    <source>
        <dbReference type="SAM" id="MobiDB-lite"/>
    </source>
</evidence>
<proteinExistence type="predicted"/>
<keyword evidence="3" id="KW-1185">Reference proteome</keyword>
<feature type="compositionally biased region" description="Basic residues" evidence="1">
    <location>
        <begin position="67"/>
        <end position="76"/>
    </location>
</feature>
<feature type="region of interest" description="Disordered" evidence="1">
    <location>
        <begin position="1"/>
        <end position="48"/>
    </location>
</feature>
<gene>
    <name evidence="2" type="ORF">PCOR1329_LOCUS12652</name>
</gene>
<organism evidence="2 3">
    <name type="scientific">Prorocentrum cordatum</name>
    <dbReference type="NCBI Taxonomy" id="2364126"/>
    <lineage>
        <taxon>Eukaryota</taxon>
        <taxon>Sar</taxon>
        <taxon>Alveolata</taxon>
        <taxon>Dinophyceae</taxon>
        <taxon>Prorocentrales</taxon>
        <taxon>Prorocentraceae</taxon>
        <taxon>Prorocentrum</taxon>
    </lineage>
</organism>
<protein>
    <submittedName>
        <fullName evidence="2">Uncharacterized protein</fullName>
    </submittedName>
</protein>